<keyword evidence="5 11" id="KW-0597">Phosphoprotein</keyword>
<dbReference type="InterPro" id="IPR003661">
    <property type="entry name" value="HisK_dim/P_dom"/>
</dbReference>
<dbReference type="SUPFAM" id="SSF52172">
    <property type="entry name" value="CheY-like"/>
    <property type="match status" value="1"/>
</dbReference>
<dbReference type="PANTHER" id="PTHR45339">
    <property type="entry name" value="HYBRID SIGNAL TRANSDUCTION HISTIDINE KINASE J"/>
    <property type="match status" value="1"/>
</dbReference>
<reference evidence="15 16" key="1">
    <citation type="submission" date="2020-10" db="EMBL/GenBank/DDBJ databases">
        <authorList>
            <person name="Castelo-Branco R."/>
            <person name="Eusebio N."/>
            <person name="Adriana R."/>
            <person name="Vieira A."/>
            <person name="Brugerolle De Fraissinette N."/>
            <person name="Rezende De Castro R."/>
            <person name="Schneider M.P."/>
            <person name="Vasconcelos V."/>
            <person name="Leao P.N."/>
        </authorList>
    </citation>
    <scope>NUCLEOTIDE SEQUENCE [LARGE SCALE GENOMIC DNA]</scope>
    <source>
        <strain evidence="15 16">LEGE 00031</strain>
    </source>
</reference>
<dbReference type="Pfam" id="PF00512">
    <property type="entry name" value="HisKA"/>
    <property type="match status" value="1"/>
</dbReference>
<evidence type="ECO:0000256" key="9">
    <source>
        <dbReference type="ARBA" id="ARBA00023012"/>
    </source>
</evidence>
<sequence length="834" mass="93869">MRINNTFFNSLVAFRLMFWQKQVITAIAIYGATYISQLFITYAGTASSPIWIPTGVAVGFLSIWGYPVWPGMLGGLLLGEAMALHALESTANLMLTVAVTGVVGLANLFSVYLSDRLTADNYLFSKIKNIIRFIIFVCFGSRLPAAIICSLLLYSFDKIPFNLYSEVAYTWLLSDAFALLIITPFIIACNHNFKSFINLLQEQWLEAISIVFCVLLIVKIIANGYPIEYLLIPFLLWSAFRFTEVGSSLLTIVVSALLVLILALDQEKIAIKNQLLLLQSILACISMTTLILNAVLSENERSKNQLFTTNQILIEQNQKLQELYQQRELERAQREKILIEYNESLQKQVDLVKAKEIAESEAKAKSTFVANMSHELRSPLNAIIGFSQLMLRTQNLPMEQYENAGIIQRSGEYLLNLINNILDFSKIEAGKTHLNRYHFDLYLLLDDLEDMLHLKAANEGIELIFIRDQDLPRYVYGDEIKLRQILLNLLSNAIKFTVEGEVVLTSNFRNVEQGELIDEETETEPKSKYWLDFTIKDTGKGISEVELSHLFEAFSQTESGRNAQEGTGLGLAITRQFINLMGGEITVSSVVDQGTTFSFSILVDLGEITLSREPNSAKKVLALTPGQPVYKILVVDDKSVNRQLLIKLLAPFGFEVEEASNGREAIALWESWEPHLIFMDMRMPVMDGYEATKHIKGQVKGNATAVVALTASVLEEEKAIVLSAGCDDFLRKPFRENTIFDALTKHLGVTYVYESAPDKNDGQGDTALKPESLLIMSQDWLTQLSHYLLEADTEQVMKLIAEIPASESELEQNLTKLVRKFEFEKILDLIEPLS</sequence>
<organism evidence="15 16">
    <name type="scientific">Synechocystis salina LEGE 00031</name>
    <dbReference type="NCBI Taxonomy" id="1828736"/>
    <lineage>
        <taxon>Bacteria</taxon>
        <taxon>Bacillati</taxon>
        <taxon>Cyanobacteriota</taxon>
        <taxon>Cyanophyceae</taxon>
        <taxon>Synechococcales</taxon>
        <taxon>Merismopediaceae</taxon>
        <taxon>Synechocystis</taxon>
    </lineage>
</organism>
<protein>
    <recommendedName>
        <fullName evidence="3">histidine kinase</fullName>
        <ecNumber evidence="3">2.7.13.3</ecNumber>
    </recommendedName>
</protein>
<dbReference type="SUPFAM" id="SSF55874">
    <property type="entry name" value="ATPase domain of HSP90 chaperone/DNA topoisomerase II/histidine kinase"/>
    <property type="match status" value="1"/>
</dbReference>
<evidence type="ECO:0000256" key="7">
    <source>
        <dbReference type="ARBA" id="ARBA00022777"/>
    </source>
</evidence>
<evidence type="ECO:0000256" key="8">
    <source>
        <dbReference type="ARBA" id="ARBA00022989"/>
    </source>
</evidence>
<feature type="transmembrane region" description="Helical" evidence="12">
    <location>
        <begin position="245"/>
        <end position="264"/>
    </location>
</feature>
<evidence type="ECO:0000313" key="16">
    <source>
        <dbReference type="Proteomes" id="UP000658720"/>
    </source>
</evidence>
<evidence type="ECO:0000256" key="6">
    <source>
        <dbReference type="ARBA" id="ARBA00022692"/>
    </source>
</evidence>
<feature type="domain" description="Histidine kinase" evidence="13">
    <location>
        <begin position="371"/>
        <end position="605"/>
    </location>
</feature>
<dbReference type="CDD" id="cd17546">
    <property type="entry name" value="REC_hyHK_CKI1_RcsC-like"/>
    <property type="match status" value="1"/>
</dbReference>
<dbReference type="Gene3D" id="3.30.565.10">
    <property type="entry name" value="Histidine kinase-like ATPase, C-terminal domain"/>
    <property type="match status" value="1"/>
</dbReference>
<evidence type="ECO:0000256" key="3">
    <source>
        <dbReference type="ARBA" id="ARBA00012438"/>
    </source>
</evidence>
<evidence type="ECO:0000256" key="1">
    <source>
        <dbReference type="ARBA" id="ARBA00000085"/>
    </source>
</evidence>
<dbReference type="PROSITE" id="PS50110">
    <property type="entry name" value="RESPONSE_REGULATORY"/>
    <property type="match status" value="1"/>
</dbReference>
<dbReference type="Pfam" id="PF02518">
    <property type="entry name" value="HATPase_c"/>
    <property type="match status" value="1"/>
</dbReference>
<comment type="subcellular location">
    <subcellularLocation>
        <location evidence="2">Cell membrane</location>
        <topology evidence="2">Multi-pass membrane protein</topology>
    </subcellularLocation>
</comment>
<dbReference type="SUPFAM" id="SSF47384">
    <property type="entry name" value="Homodimeric domain of signal transducing histidine kinase"/>
    <property type="match status" value="1"/>
</dbReference>
<keyword evidence="8 12" id="KW-1133">Transmembrane helix</keyword>
<keyword evidence="10 12" id="KW-0472">Membrane</keyword>
<name>A0ABR9VSP0_9SYNC</name>
<evidence type="ECO:0000313" key="15">
    <source>
        <dbReference type="EMBL" id="MBE9254359.1"/>
    </source>
</evidence>
<feature type="transmembrane region" description="Helical" evidence="12">
    <location>
        <begin position="133"/>
        <end position="156"/>
    </location>
</feature>
<feature type="transmembrane region" description="Helical" evidence="12">
    <location>
        <begin position="23"/>
        <end position="43"/>
    </location>
</feature>
<dbReference type="EMBL" id="JADEVV010000028">
    <property type="protein sequence ID" value="MBE9254359.1"/>
    <property type="molecule type" value="Genomic_DNA"/>
</dbReference>
<evidence type="ECO:0000256" key="10">
    <source>
        <dbReference type="ARBA" id="ARBA00023136"/>
    </source>
</evidence>
<evidence type="ECO:0000259" key="14">
    <source>
        <dbReference type="PROSITE" id="PS50110"/>
    </source>
</evidence>
<feature type="domain" description="Response regulatory" evidence="14">
    <location>
        <begin position="631"/>
        <end position="747"/>
    </location>
</feature>
<feature type="transmembrane region" description="Helical" evidence="12">
    <location>
        <begin position="205"/>
        <end position="225"/>
    </location>
</feature>
<comment type="catalytic activity">
    <reaction evidence="1">
        <text>ATP + protein L-histidine = ADP + protein N-phospho-L-histidine.</text>
        <dbReference type="EC" id="2.7.13.3"/>
    </reaction>
</comment>
<dbReference type="InterPro" id="IPR001789">
    <property type="entry name" value="Sig_transdc_resp-reg_receiver"/>
</dbReference>
<comment type="caution">
    <text evidence="15">The sequence shown here is derived from an EMBL/GenBank/DDBJ whole genome shotgun (WGS) entry which is preliminary data.</text>
</comment>
<dbReference type="InterPro" id="IPR005467">
    <property type="entry name" value="His_kinase_dom"/>
</dbReference>
<dbReference type="SMART" id="SM00448">
    <property type="entry name" value="REC"/>
    <property type="match status" value="1"/>
</dbReference>
<dbReference type="RefSeq" id="WP_194019976.1">
    <property type="nucleotide sequence ID" value="NZ_JADEVV010000028.1"/>
</dbReference>
<gene>
    <name evidence="15" type="ORF">IQ217_10995</name>
</gene>
<dbReference type="Pfam" id="PF05231">
    <property type="entry name" value="MASE1"/>
    <property type="match status" value="1"/>
</dbReference>
<dbReference type="PANTHER" id="PTHR45339:SF1">
    <property type="entry name" value="HYBRID SIGNAL TRANSDUCTION HISTIDINE KINASE J"/>
    <property type="match status" value="1"/>
</dbReference>
<dbReference type="EC" id="2.7.13.3" evidence="3"/>
<evidence type="ECO:0000256" key="2">
    <source>
        <dbReference type="ARBA" id="ARBA00004651"/>
    </source>
</evidence>
<feature type="transmembrane region" description="Helical" evidence="12">
    <location>
        <begin position="89"/>
        <end position="113"/>
    </location>
</feature>
<evidence type="ECO:0000259" key="13">
    <source>
        <dbReference type="PROSITE" id="PS50109"/>
    </source>
</evidence>
<dbReference type="SMART" id="SM00388">
    <property type="entry name" value="HisKA"/>
    <property type="match status" value="1"/>
</dbReference>
<dbReference type="CDD" id="cd16922">
    <property type="entry name" value="HATPase_EvgS-ArcB-TorS-like"/>
    <property type="match status" value="1"/>
</dbReference>
<keyword evidence="16" id="KW-1185">Reference proteome</keyword>
<dbReference type="InterPro" id="IPR011006">
    <property type="entry name" value="CheY-like_superfamily"/>
</dbReference>
<dbReference type="InterPro" id="IPR036097">
    <property type="entry name" value="HisK_dim/P_sf"/>
</dbReference>
<dbReference type="InterPro" id="IPR007895">
    <property type="entry name" value="MASE1"/>
</dbReference>
<feature type="transmembrane region" description="Helical" evidence="12">
    <location>
        <begin position="168"/>
        <end position="193"/>
    </location>
</feature>
<dbReference type="Proteomes" id="UP000658720">
    <property type="component" value="Unassembled WGS sequence"/>
</dbReference>
<dbReference type="Pfam" id="PF00072">
    <property type="entry name" value="Response_reg"/>
    <property type="match status" value="1"/>
</dbReference>
<evidence type="ECO:0000256" key="5">
    <source>
        <dbReference type="ARBA" id="ARBA00022553"/>
    </source>
</evidence>
<dbReference type="InterPro" id="IPR004358">
    <property type="entry name" value="Sig_transdc_His_kin-like_C"/>
</dbReference>
<keyword evidence="7" id="KW-0808">Transferase</keyword>
<evidence type="ECO:0000256" key="12">
    <source>
        <dbReference type="SAM" id="Phobius"/>
    </source>
</evidence>
<dbReference type="Gene3D" id="3.40.50.2300">
    <property type="match status" value="1"/>
</dbReference>
<accession>A0ABR9VSP0</accession>
<dbReference type="InterPro" id="IPR003594">
    <property type="entry name" value="HATPase_dom"/>
</dbReference>
<dbReference type="Gene3D" id="1.10.287.130">
    <property type="match status" value="1"/>
</dbReference>
<dbReference type="PRINTS" id="PR00344">
    <property type="entry name" value="BCTRLSENSOR"/>
</dbReference>
<feature type="modified residue" description="4-aspartylphosphate" evidence="11">
    <location>
        <position position="680"/>
    </location>
</feature>
<dbReference type="PROSITE" id="PS50109">
    <property type="entry name" value="HIS_KIN"/>
    <property type="match status" value="1"/>
</dbReference>
<proteinExistence type="predicted"/>
<feature type="transmembrane region" description="Helical" evidence="12">
    <location>
        <begin position="50"/>
        <end position="69"/>
    </location>
</feature>
<evidence type="ECO:0000256" key="4">
    <source>
        <dbReference type="ARBA" id="ARBA00022475"/>
    </source>
</evidence>
<keyword evidence="7" id="KW-0418">Kinase</keyword>
<keyword evidence="4" id="KW-1003">Cell membrane</keyword>
<evidence type="ECO:0000256" key="11">
    <source>
        <dbReference type="PROSITE-ProRule" id="PRU00169"/>
    </source>
</evidence>
<dbReference type="CDD" id="cd00082">
    <property type="entry name" value="HisKA"/>
    <property type="match status" value="1"/>
</dbReference>
<keyword evidence="6 12" id="KW-0812">Transmembrane</keyword>
<keyword evidence="9" id="KW-0902">Two-component regulatory system</keyword>
<dbReference type="InterPro" id="IPR036890">
    <property type="entry name" value="HATPase_C_sf"/>
</dbReference>
<feature type="transmembrane region" description="Helical" evidence="12">
    <location>
        <begin position="276"/>
        <end position="296"/>
    </location>
</feature>
<dbReference type="SMART" id="SM00387">
    <property type="entry name" value="HATPase_c"/>
    <property type="match status" value="1"/>
</dbReference>